<feature type="domain" description="Sialate O-acetylesterase" evidence="2">
    <location>
        <begin position="50"/>
        <end position="294"/>
    </location>
</feature>
<dbReference type="InterPro" id="IPR005181">
    <property type="entry name" value="SASA"/>
</dbReference>
<dbReference type="PANTHER" id="PTHR31988:SF19">
    <property type="entry name" value="9-O-ACETYL-N-ACETYLNEURAMINIC ACID DEACETYLASE-RELATED"/>
    <property type="match status" value="1"/>
</dbReference>
<evidence type="ECO:0000313" key="4">
    <source>
        <dbReference type="Proteomes" id="UP000642809"/>
    </source>
</evidence>
<comment type="caution">
    <text evidence="3">The sequence shown here is derived from an EMBL/GenBank/DDBJ whole genome shotgun (WGS) entry which is preliminary data.</text>
</comment>
<dbReference type="InterPro" id="IPR052940">
    <property type="entry name" value="Carb_Esterase_6"/>
</dbReference>
<dbReference type="Gene3D" id="3.40.50.1110">
    <property type="entry name" value="SGNH hydrolase"/>
    <property type="match status" value="1"/>
</dbReference>
<reference evidence="3" key="1">
    <citation type="journal article" date="2014" name="Int. J. Syst. Evol. Microbiol.">
        <title>Complete genome sequence of Corynebacterium casei LMG S-19264T (=DSM 44701T), isolated from a smear-ripened cheese.</title>
        <authorList>
            <consortium name="US DOE Joint Genome Institute (JGI-PGF)"/>
            <person name="Walter F."/>
            <person name="Albersmeier A."/>
            <person name="Kalinowski J."/>
            <person name="Ruckert C."/>
        </authorList>
    </citation>
    <scope>NUCLEOTIDE SEQUENCE</scope>
    <source>
        <strain evidence="3">KCTC 23224</strain>
    </source>
</reference>
<accession>A0A8J3G4N5</accession>
<keyword evidence="1" id="KW-0378">Hydrolase</keyword>
<evidence type="ECO:0000313" key="3">
    <source>
        <dbReference type="EMBL" id="GHB32029.1"/>
    </source>
</evidence>
<reference evidence="3" key="2">
    <citation type="submission" date="2020-09" db="EMBL/GenBank/DDBJ databases">
        <authorList>
            <person name="Sun Q."/>
            <person name="Kim S."/>
        </authorList>
    </citation>
    <scope>NUCLEOTIDE SEQUENCE</scope>
    <source>
        <strain evidence="3">KCTC 23224</strain>
    </source>
</reference>
<dbReference type="GO" id="GO:0016788">
    <property type="term" value="F:hydrolase activity, acting on ester bonds"/>
    <property type="evidence" value="ECO:0007669"/>
    <property type="project" value="UniProtKB-ARBA"/>
</dbReference>
<dbReference type="Pfam" id="PF03629">
    <property type="entry name" value="SASA"/>
    <property type="match status" value="1"/>
</dbReference>
<dbReference type="InterPro" id="IPR036514">
    <property type="entry name" value="SGNH_hydro_sf"/>
</dbReference>
<name>A0A8J3G4N5_9BACT</name>
<gene>
    <name evidence="3" type="ORF">GCM10008106_11220</name>
</gene>
<protein>
    <recommendedName>
        <fullName evidence="2">Sialate O-acetylesterase domain-containing protein</fullName>
    </recommendedName>
</protein>
<dbReference type="PANTHER" id="PTHR31988">
    <property type="entry name" value="ESTERASE, PUTATIVE (DUF303)-RELATED"/>
    <property type="match status" value="1"/>
</dbReference>
<proteinExistence type="predicted"/>
<dbReference type="Proteomes" id="UP000642809">
    <property type="component" value="Unassembled WGS sequence"/>
</dbReference>
<dbReference type="AlphaFoldDB" id="A0A8J3G4N5"/>
<keyword evidence="4" id="KW-1185">Reference proteome</keyword>
<dbReference type="SUPFAM" id="SSF52266">
    <property type="entry name" value="SGNH hydrolase"/>
    <property type="match status" value="1"/>
</dbReference>
<dbReference type="EMBL" id="BMYF01000005">
    <property type="protein sequence ID" value="GHB32029.1"/>
    <property type="molecule type" value="Genomic_DNA"/>
</dbReference>
<sequence length="301" mass="33283">MGKSLMVWVCVFGLVTVTGYYLIVDHLPSLQVLTPAKRMNVQDGVDPNFYVFLAFGQSNMEGFSPYEAQDQQTSERFLMMAAVDCPELNRVQGSWYPAAAPITRCNTGISPVDYFGKTLIAKLPSHIKVGVINVSVGGTRIELFDEDERASYLQDSPDWLKNTASHYNDSPYDRLVSLAKEAQKKGVIKGILLHQGESNTGDAMWPMKVKKVYDRLLRDLNLPQDSVPILAGEVVGEAQGGKCASMNPIIQSLPTYIPKAYVISSQDCEAIDDGLHFSTAGYRELGSRYGEQMLDVLTKLN</sequence>
<evidence type="ECO:0000256" key="1">
    <source>
        <dbReference type="ARBA" id="ARBA00022801"/>
    </source>
</evidence>
<dbReference type="RefSeq" id="WP_229800518.1">
    <property type="nucleotide sequence ID" value="NZ_BMYF01000005.1"/>
</dbReference>
<organism evidence="3 4">
    <name type="scientific">Mongoliitalea lutea</name>
    <dbReference type="NCBI Taxonomy" id="849756"/>
    <lineage>
        <taxon>Bacteria</taxon>
        <taxon>Pseudomonadati</taxon>
        <taxon>Bacteroidota</taxon>
        <taxon>Cytophagia</taxon>
        <taxon>Cytophagales</taxon>
        <taxon>Cyclobacteriaceae</taxon>
        <taxon>Mongoliitalea</taxon>
    </lineage>
</organism>
<evidence type="ECO:0000259" key="2">
    <source>
        <dbReference type="Pfam" id="PF03629"/>
    </source>
</evidence>